<accession>A0AAD7HYB2</accession>
<protein>
    <submittedName>
        <fullName evidence="3">Uncharacterized protein</fullName>
    </submittedName>
</protein>
<evidence type="ECO:0000256" key="2">
    <source>
        <dbReference type="SAM" id="Phobius"/>
    </source>
</evidence>
<feature type="transmembrane region" description="Helical" evidence="2">
    <location>
        <begin position="297"/>
        <end position="319"/>
    </location>
</feature>
<feature type="compositionally biased region" description="Polar residues" evidence="1">
    <location>
        <begin position="437"/>
        <end position="454"/>
    </location>
</feature>
<evidence type="ECO:0000313" key="4">
    <source>
        <dbReference type="Proteomes" id="UP001215280"/>
    </source>
</evidence>
<comment type="caution">
    <text evidence="3">The sequence shown here is derived from an EMBL/GenBank/DDBJ whole genome shotgun (WGS) entry which is preliminary data.</text>
</comment>
<feature type="region of interest" description="Disordered" evidence="1">
    <location>
        <begin position="403"/>
        <end position="454"/>
    </location>
</feature>
<evidence type="ECO:0000256" key="1">
    <source>
        <dbReference type="SAM" id="MobiDB-lite"/>
    </source>
</evidence>
<dbReference type="Proteomes" id="UP001215280">
    <property type="component" value="Unassembled WGS sequence"/>
</dbReference>
<feature type="transmembrane region" description="Helical" evidence="2">
    <location>
        <begin position="98"/>
        <end position="117"/>
    </location>
</feature>
<feature type="compositionally biased region" description="Low complexity" evidence="1">
    <location>
        <begin position="371"/>
        <end position="391"/>
    </location>
</feature>
<gene>
    <name evidence="3" type="ORF">DFH07DRAFT_969025</name>
</gene>
<reference evidence="3" key="1">
    <citation type="submission" date="2023-03" db="EMBL/GenBank/DDBJ databases">
        <title>Massive genome expansion in bonnet fungi (Mycena s.s.) driven by repeated elements and novel gene families across ecological guilds.</title>
        <authorList>
            <consortium name="Lawrence Berkeley National Laboratory"/>
            <person name="Harder C.B."/>
            <person name="Miyauchi S."/>
            <person name="Viragh M."/>
            <person name="Kuo A."/>
            <person name="Thoen E."/>
            <person name="Andreopoulos B."/>
            <person name="Lu D."/>
            <person name="Skrede I."/>
            <person name="Drula E."/>
            <person name="Henrissat B."/>
            <person name="Morin E."/>
            <person name="Kohler A."/>
            <person name="Barry K."/>
            <person name="LaButti K."/>
            <person name="Morin E."/>
            <person name="Salamov A."/>
            <person name="Lipzen A."/>
            <person name="Mereny Z."/>
            <person name="Hegedus B."/>
            <person name="Baldrian P."/>
            <person name="Stursova M."/>
            <person name="Weitz H."/>
            <person name="Taylor A."/>
            <person name="Grigoriev I.V."/>
            <person name="Nagy L.G."/>
            <person name="Martin F."/>
            <person name="Kauserud H."/>
        </authorList>
    </citation>
    <scope>NUCLEOTIDE SEQUENCE</scope>
    <source>
        <strain evidence="3">CBHHK188m</strain>
    </source>
</reference>
<keyword evidence="2" id="KW-0812">Transmembrane</keyword>
<feature type="transmembrane region" description="Helical" evidence="2">
    <location>
        <begin position="233"/>
        <end position="266"/>
    </location>
</feature>
<keyword evidence="4" id="KW-1185">Reference proteome</keyword>
<feature type="transmembrane region" description="Helical" evidence="2">
    <location>
        <begin position="129"/>
        <end position="148"/>
    </location>
</feature>
<feature type="transmembrane region" description="Helical" evidence="2">
    <location>
        <begin position="168"/>
        <end position="189"/>
    </location>
</feature>
<organism evidence="3 4">
    <name type="scientific">Mycena maculata</name>
    <dbReference type="NCBI Taxonomy" id="230809"/>
    <lineage>
        <taxon>Eukaryota</taxon>
        <taxon>Fungi</taxon>
        <taxon>Dikarya</taxon>
        <taxon>Basidiomycota</taxon>
        <taxon>Agaricomycotina</taxon>
        <taxon>Agaricomycetes</taxon>
        <taxon>Agaricomycetidae</taxon>
        <taxon>Agaricales</taxon>
        <taxon>Marasmiineae</taxon>
        <taxon>Mycenaceae</taxon>
        <taxon>Mycena</taxon>
    </lineage>
</organism>
<keyword evidence="2" id="KW-0472">Membrane</keyword>
<dbReference type="EMBL" id="JARJLG010000187">
    <property type="protein sequence ID" value="KAJ7730906.1"/>
    <property type="molecule type" value="Genomic_DNA"/>
</dbReference>
<evidence type="ECO:0000313" key="3">
    <source>
        <dbReference type="EMBL" id="KAJ7730906.1"/>
    </source>
</evidence>
<name>A0AAD7HYB2_9AGAR</name>
<proteinExistence type="predicted"/>
<keyword evidence="2" id="KW-1133">Transmembrane helix</keyword>
<feature type="region of interest" description="Disordered" evidence="1">
    <location>
        <begin position="368"/>
        <end position="391"/>
    </location>
</feature>
<dbReference type="AlphaFoldDB" id="A0AAD7HYB2"/>
<sequence length="454" mass="50355">MLSVSSRFSATTDFPDHNACFGDPTYINNSTVCQIPSATMINFLNISDPNSYLATYCNNPLVDSCAFGYCPNPDMASPAVPYSVSTILILYSLEDVELSIFAQLLNGYSLIMAAIIAISKHTLTKMHSIIALTLATSPLSIYLLIYVFRSFFRRHTHLNGVFRKGKYLNRAIVILMFPLWVSVLAFTTLPTSVWPFNKQHVIHKFQILGPVHCYMPSYVLYLKTVVDNSVVSIFFIPFIIFFVVFPKISVIIVALILIMWGIAIFFRHHHCPPYFIWIFNIEVGPQVLSKRESFSVMYGQLLAIFVTVPPFIIQLCLLLQRVPCWFLDLAWVHLVTCRRMKPYLTKRPSEGPSEIPMHEPEAATGVFEQKSGSAASLHPSSDSSSSPAHSSFRAMDAFTTTTIPSRTEETVLPPVNDDSGTGSSGSCVVCKEDTSLPPVNNDSGTGSSGSCVIA</sequence>